<dbReference type="OrthoDB" id="9769198at2"/>
<dbReference type="AlphaFoldDB" id="A0A0R1S3Q0"/>
<keyword evidence="4" id="KW-0560">Oxidoreductase</keyword>
<dbReference type="PROSITE" id="PS00059">
    <property type="entry name" value="ADH_ZINC"/>
    <property type="match status" value="1"/>
</dbReference>
<dbReference type="InterPro" id="IPR013149">
    <property type="entry name" value="ADH-like_C"/>
</dbReference>
<sequence length="344" mass="37281">MKAAIFKEKGQMEVVEKAMPELNFENSTIIRTVRASVCGSDLWFFRGIDQEEPGKVTGHEAIGIVEKVGPAVKNVKPGDFVIAPFVHGCGHCPACLAGFEGECQNNPVPFNNHFQAEYFEYNNANWGLVKIPGKPEDYTDEELASFQTLADVMPTGFHAAKMARVKKGDTVVVLGDGAVGLCAILSAKFLGAKKIIATSRYKDREALAREFGATDNVAVRGDEGVKQIRALTNGAGADAVLECVGSELSMDTAVKVARAGAMIGRVGVPHDEKLNSNQLFFGNLGVQGGPASVTTWDRKYLLDAVLKHEINPGRVFTAQFKLDDIQKAYEVMDQRKAIKSLLVF</sequence>
<dbReference type="GO" id="GO:0008270">
    <property type="term" value="F:zinc ion binding"/>
    <property type="evidence" value="ECO:0007669"/>
    <property type="project" value="InterPro"/>
</dbReference>
<dbReference type="InterPro" id="IPR013154">
    <property type="entry name" value="ADH-like_N"/>
</dbReference>
<dbReference type="PATRIC" id="fig|1122152.4.peg.512"/>
<dbReference type="STRING" id="1122152.GCA_000425905_00270"/>
<evidence type="ECO:0000313" key="8">
    <source>
        <dbReference type="Proteomes" id="UP000051931"/>
    </source>
</evidence>
<evidence type="ECO:0000256" key="1">
    <source>
        <dbReference type="ARBA" id="ARBA00001947"/>
    </source>
</evidence>
<comment type="similarity">
    <text evidence="5">Belongs to the zinc-containing alcohol dehydrogenase family.</text>
</comment>
<comment type="cofactor">
    <cofactor evidence="1 5">
        <name>Zn(2+)</name>
        <dbReference type="ChEBI" id="CHEBI:29105"/>
    </cofactor>
</comment>
<evidence type="ECO:0000256" key="5">
    <source>
        <dbReference type="RuleBase" id="RU361277"/>
    </source>
</evidence>
<feature type="domain" description="Enoyl reductase (ER)" evidence="6">
    <location>
        <begin position="10"/>
        <end position="342"/>
    </location>
</feature>
<dbReference type="PANTHER" id="PTHR42813">
    <property type="entry name" value="ZINC-TYPE ALCOHOL DEHYDROGENASE-LIKE"/>
    <property type="match status" value="1"/>
</dbReference>
<dbReference type="SUPFAM" id="SSF50129">
    <property type="entry name" value="GroES-like"/>
    <property type="match status" value="1"/>
</dbReference>
<dbReference type="InterPro" id="IPR011032">
    <property type="entry name" value="GroES-like_sf"/>
</dbReference>
<gene>
    <name evidence="7" type="ORF">FC23_GL000504</name>
</gene>
<dbReference type="SUPFAM" id="SSF51735">
    <property type="entry name" value="NAD(P)-binding Rossmann-fold domains"/>
    <property type="match status" value="1"/>
</dbReference>
<dbReference type="InterPro" id="IPR002328">
    <property type="entry name" value="ADH_Zn_CS"/>
</dbReference>
<evidence type="ECO:0000259" key="6">
    <source>
        <dbReference type="SMART" id="SM00829"/>
    </source>
</evidence>
<comment type="caution">
    <text evidence="7">The sequence shown here is derived from an EMBL/GenBank/DDBJ whole genome shotgun (WGS) entry which is preliminary data.</text>
</comment>
<evidence type="ECO:0000256" key="4">
    <source>
        <dbReference type="ARBA" id="ARBA00023002"/>
    </source>
</evidence>
<keyword evidence="8" id="KW-1185">Reference proteome</keyword>
<dbReference type="Proteomes" id="UP000051931">
    <property type="component" value="Unassembled WGS sequence"/>
</dbReference>
<organism evidence="7 8">
    <name type="scientific">Lactobacillus psittaci DSM 15354</name>
    <dbReference type="NCBI Taxonomy" id="1122152"/>
    <lineage>
        <taxon>Bacteria</taxon>
        <taxon>Bacillati</taxon>
        <taxon>Bacillota</taxon>
        <taxon>Bacilli</taxon>
        <taxon>Lactobacillales</taxon>
        <taxon>Lactobacillaceae</taxon>
        <taxon>Lactobacillus</taxon>
    </lineage>
</organism>
<accession>A0A0R1S3Q0</accession>
<evidence type="ECO:0000256" key="3">
    <source>
        <dbReference type="ARBA" id="ARBA00022833"/>
    </source>
</evidence>
<protein>
    <submittedName>
        <fullName evidence="7">Alcohol dehydrogenase</fullName>
    </submittedName>
</protein>
<dbReference type="Pfam" id="PF08240">
    <property type="entry name" value="ADH_N"/>
    <property type="match status" value="1"/>
</dbReference>
<dbReference type="SMART" id="SM00829">
    <property type="entry name" value="PKS_ER"/>
    <property type="match status" value="1"/>
</dbReference>
<dbReference type="GO" id="GO:0016491">
    <property type="term" value="F:oxidoreductase activity"/>
    <property type="evidence" value="ECO:0007669"/>
    <property type="project" value="UniProtKB-KW"/>
</dbReference>
<dbReference type="RefSeq" id="WP_027825568.1">
    <property type="nucleotide sequence ID" value="NZ_AZFB01000002.1"/>
</dbReference>
<name>A0A0R1S3Q0_9LACO</name>
<dbReference type="EMBL" id="AZFB01000002">
    <property type="protein sequence ID" value="KRL63596.1"/>
    <property type="molecule type" value="Genomic_DNA"/>
</dbReference>
<dbReference type="Gene3D" id="3.40.50.720">
    <property type="entry name" value="NAD(P)-binding Rossmann-like Domain"/>
    <property type="match status" value="1"/>
</dbReference>
<dbReference type="Gene3D" id="3.90.180.10">
    <property type="entry name" value="Medium-chain alcohol dehydrogenases, catalytic domain"/>
    <property type="match status" value="1"/>
</dbReference>
<dbReference type="InterPro" id="IPR036291">
    <property type="entry name" value="NAD(P)-bd_dom_sf"/>
</dbReference>
<dbReference type="Pfam" id="PF00107">
    <property type="entry name" value="ADH_zinc_N"/>
    <property type="match status" value="1"/>
</dbReference>
<evidence type="ECO:0000256" key="2">
    <source>
        <dbReference type="ARBA" id="ARBA00022723"/>
    </source>
</evidence>
<dbReference type="PANTHER" id="PTHR42813:SF2">
    <property type="entry name" value="DEHYDROGENASE, ZINC-CONTAINING, PUTATIVE (AFU_ORTHOLOGUE AFUA_2G02810)-RELATED"/>
    <property type="match status" value="1"/>
</dbReference>
<evidence type="ECO:0000313" key="7">
    <source>
        <dbReference type="EMBL" id="KRL63596.1"/>
    </source>
</evidence>
<keyword evidence="3 5" id="KW-0862">Zinc</keyword>
<keyword evidence="2 5" id="KW-0479">Metal-binding</keyword>
<dbReference type="eggNOG" id="COG1063">
    <property type="taxonomic scope" value="Bacteria"/>
</dbReference>
<reference evidence="7 8" key="1">
    <citation type="journal article" date="2015" name="Genome Announc.">
        <title>Expanding the biotechnology potential of lactobacilli through comparative genomics of 213 strains and associated genera.</title>
        <authorList>
            <person name="Sun Z."/>
            <person name="Harris H.M."/>
            <person name="McCann A."/>
            <person name="Guo C."/>
            <person name="Argimon S."/>
            <person name="Zhang W."/>
            <person name="Yang X."/>
            <person name="Jeffery I.B."/>
            <person name="Cooney J.C."/>
            <person name="Kagawa T.F."/>
            <person name="Liu W."/>
            <person name="Song Y."/>
            <person name="Salvetti E."/>
            <person name="Wrobel A."/>
            <person name="Rasinkangas P."/>
            <person name="Parkhill J."/>
            <person name="Rea M.C."/>
            <person name="O'Sullivan O."/>
            <person name="Ritari J."/>
            <person name="Douillard F.P."/>
            <person name="Paul Ross R."/>
            <person name="Yang R."/>
            <person name="Briner A.E."/>
            <person name="Felis G.E."/>
            <person name="de Vos W.M."/>
            <person name="Barrangou R."/>
            <person name="Klaenhammer T.R."/>
            <person name="Caufield P.W."/>
            <person name="Cui Y."/>
            <person name="Zhang H."/>
            <person name="O'Toole P.W."/>
        </authorList>
    </citation>
    <scope>NUCLEOTIDE SEQUENCE [LARGE SCALE GENOMIC DNA]</scope>
    <source>
        <strain evidence="7 8">DSM 15354</strain>
    </source>
</reference>
<dbReference type="InterPro" id="IPR020843">
    <property type="entry name" value="ER"/>
</dbReference>
<proteinExistence type="inferred from homology"/>